<evidence type="ECO:0000313" key="1">
    <source>
        <dbReference type="EMBL" id="KAK8491940.1"/>
    </source>
</evidence>
<sequence length="310" mass="35234">MKQDKLKDRQSQAQFIVTGRHALIKAQEAQSSKDEERTRTGTSKRNYIYYIAAGGRTAQKRERSGTGKSARATLREASSSFYFEGRCRGMAWSPGERKPKERKAHHPRALWIQNGATGGDAEATRVGLVRYDIKRPHAGSLYESPVRRSVHCLISEAVRSNTSTGVRWDYPTTNLYYKRDDKADMLVKLYLSFFSLSRAIKLAKRISPSLFASITDPMSDVQKFAEVRDWLRGLIRKLANRYLSQALSRPREYRGNRLGRLCQRIVSDLPCISIRNDAEAYIERISSLIYGHPLPDILVMNGMPLGEGMK</sequence>
<accession>A0ABR2AFP5</accession>
<dbReference type="Proteomes" id="UP001396334">
    <property type="component" value="Unassembled WGS sequence"/>
</dbReference>
<comment type="caution">
    <text evidence="1">The sequence shown here is derived from an EMBL/GenBank/DDBJ whole genome shotgun (WGS) entry which is preliminary data.</text>
</comment>
<dbReference type="EMBL" id="JBBPBN010000257">
    <property type="protein sequence ID" value="KAK8491940.1"/>
    <property type="molecule type" value="Genomic_DNA"/>
</dbReference>
<protein>
    <submittedName>
        <fullName evidence="1">Uncharacterized protein</fullName>
    </submittedName>
</protein>
<proteinExistence type="predicted"/>
<name>A0ABR2AFP5_9ROSI</name>
<organism evidence="1 2">
    <name type="scientific">Hibiscus sabdariffa</name>
    <name type="common">roselle</name>
    <dbReference type="NCBI Taxonomy" id="183260"/>
    <lineage>
        <taxon>Eukaryota</taxon>
        <taxon>Viridiplantae</taxon>
        <taxon>Streptophyta</taxon>
        <taxon>Embryophyta</taxon>
        <taxon>Tracheophyta</taxon>
        <taxon>Spermatophyta</taxon>
        <taxon>Magnoliopsida</taxon>
        <taxon>eudicotyledons</taxon>
        <taxon>Gunneridae</taxon>
        <taxon>Pentapetalae</taxon>
        <taxon>rosids</taxon>
        <taxon>malvids</taxon>
        <taxon>Malvales</taxon>
        <taxon>Malvaceae</taxon>
        <taxon>Malvoideae</taxon>
        <taxon>Hibiscus</taxon>
    </lineage>
</organism>
<evidence type="ECO:0000313" key="2">
    <source>
        <dbReference type="Proteomes" id="UP001396334"/>
    </source>
</evidence>
<gene>
    <name evidence="1" type="ORF">V6N11_014064</name>
</gene>
<reference evidence="1 2" key="1">
    <citation type="journal article" date="2024" name="G3 (Bethesda)">
        <title>Genome assembly of Hibiscus sabdariffa L. provides insights into metabolisms of medicinal natural products.</title>
        <authorList>
            <person name="Kim T."/>
        </authorList>
    </citation>
    <scope>NUCLEOTIDE SEQUENCE [LARGE SCALE GENOMIC DNA]</scope>
    <source>
        <strain evidence="1">TK-2024</strain>
        <tissue evidence="1">Old leaves</tissue>
    </source>
</reference>
<keyword evidence="2" id="KW-1185">Reference proteome</keyword>